<dbReference type="EMBL" id="KV417524">
    <property type="protein sequence ID" value="KZP24794.1"/>
    <property type="molecule type" value="Genomic_DNA"/>
</dbReference>
<accession>A0A166N9T2</accession>
<reference evidence="1" key="1">
    <citation type="journal article" date="2016" name="Mol. Biol. Evol.">
        <title>Comparative Genomics of Early-Diverging Mushroom-Forming Fungi Provides Insights into the Origins of Lignocellulose Decay Capabilities.</title>
        <authorList>
            <person name="Nagy L.G."/>
            <person name="Riley R."/>
            <person name="Tritt A."/>
            <person name="Adam C."/>
            <person name="Daum C."/>
            <person name="Floudas D."/>
            <person name="Sun H."/>
            <person name="Yadav J.S."/>
            <person name="Pangilinan J."/>
            <person name="Larsson K.H."/>
            <person name="Matsuura K."/>
            <person name="Barry K."/>
            <person name="Labutti K."/>
            <person name="Kuo R."/>
            <person name="Ohm R.A."/>
            <person name="Bhattacharya S.S."/>
            <person name="Shirouzu T."/>
            <person name="Yoshinaga Y."/>
            <person name="Martin F.M."/>
            <person name="Grigoriev I.V."/>
            <person name="Hibbett D.S."/>
        </authorList>
    </citation>
    <scope>NUCLEOTIDE SEQUENCE [LARGE SCALE GENOMIC DNA]</scope>
    <source>
        <strain evidence="1">CBS 109695</strain>
    </source>
</reference>
<dbReference type="PANTHER" id="PTHR14614">
    <property type="entry name" value="HEPATOCELLULAR CARCINOMA-ASSOCIATED ANTIGEN"/>
    <property type="match status" value="1"/>
</dbReference>
<dbReference type="GO" id="GO:0005737">
    <property type="term" value="C:cytoplasm"/>
    <property type="evidence" value="ECO:0007669"/>
    <property type="project" value="TreeGrafter"/>
</dbReference>
<dbReference type="PANTHER" id="PTHR14614:SF162">
    <property type="entry name" value="EXPRESSED PROTEIN"/>
    <property type="match status" value="1"/>
</dbReference>
<gene>
    <name evidence="1" type="ORF">FIBSPDRAFT_734942</name>
</gene>
<dbReference type="Gene3D" id="3.40.50.150">
    <property type="entry name" value="Vaccinia Virus protein VP39"/>
    <property type="match status" value="1"/>
</dbReference>
<name>A0A166N9T2_9AGAM</name>
<dbReference type="Pfam" id="PF10294">
    <property type="entry name" value="Methyltransf_16"/>
    <property type="match status" value="1"/>
</dbReference>
<dbReference type="GO" id="GO:0008757">
    <property type="term" value="F:S-adenosylmethionine-dependent methyltransferase activity"/>
    <property type="evidence" value="ECO:0007669"/>
    <property type="project" value="UniProtKB-ARBA"/>
</dbReference>
<protein>
    <submittedName>
        <fullName evidence="1">Uncharacterized protein</fullName>
    </submittedName>
</protein>
<sequence length="273" mass="29902">MSLPAHHTKHLQILDYPLNAAQTIRLTQLDDGKSNGTALWLGGQCLSLYLAEHIRSIAPRYSSGARPKALDLGSGIGLTPLTLASLGWDVLATDIDPVLAVLHQNIAQNSAVLPAGSGSIETRELDWTVPPEKWTWLDDKAIASHTDPRPTVTAPILVPPFELIVTSDTIYSIELIRPLFRTLHGLCVVSSRSSPHRRSPAVYVCIERRESALIDSALSEAKSVWGFNVVRISHDRIVKAMKKGGVEWNDDDWGGVEIWKMVLDKKTVAGLKA</sequence>
<organism evidence="1">
    <name type="scientific">Athelia psychrophila</name>
    <dbReference type="NCBI Taxonomy" id="1759441"/>
    <lineage>
        <taxon>Eukaryota</taxon>
        <taxon>Fungi</taxon>
        <taxon>Dikarya</taxon>
        <taxon>Basidiomycota</taxon>
        <taxon>Agaricomycotina</taxon>
        <taxon>Agaricomycetes</taxon>
        <taxon>Agaricomycetidae</taxon>
        <taxon>Atheliales</taxon>
        <taxon>Atheliaceae</taxon>
        <taxon>Athelia</taxon>
    </lineage>
</organism>
<dbReference type="SUPFAM" id="SSF53335">
    <property type="entry name" value="S-adenosyl-L-methionine-dependent methyltransferases"/>
    <property type="match status" value="1"/>
</dbReference>
<dbReference type="AlphaFoldDB" id="A0A166N9T2"/>
<dbReference type="STRING" id="436010.A0A166N9T2"/>
<dbReference type="InterPro" id="IPR029063">
    <property type="entry name" value="SAM-dependent_MTases_sf"/>
</dbReference>
<dbReference type="InterPro" id="IPR019410">
    <property type="entry name" value="Methyltransf_16"/>
</dbReference>
<proteinExistence type="predicted"/>
<dbReference type="OrthoDB" id="194386at2759"/>
<dbReference type="GO" id="GO:0005634">
    <property type="term" value="C:nucleus"/>
    <property type="evidence" value="ECO:0007669"/>
    <property type="project" value="TreeGrafter"/>
</dbReference>
<evidence type="ECO:0000313" key="1">
    <source>
        <dbReference type="EMBL" id="KZP24794.1"/>
    </source>
</evidence>